<dbReference type="AlphaFoldDB" id="A0A382DZB6"/>
<reference evidence="1" key="1">
    <citation type="submission" date="2018-05" db="EMBL/GenBank/DDBJ databases">
        <authorList>
            <person name="Lanie J.A."/>
            <person name="Ng W.-L."/>
            <person name="Kazmierczak K.M."/>
            <person name="Andrzejewski T.M."/>
            <person name="Davidsen T.M."/>
            <person name="Wayne K.J."/>
            <person name="Tettelin H."/>
            <person name="Glass J.I."/>
            <person name="Rusch D."/>
            <person name="Podicherti R."/>
            <person name="Tsui H.-C.T."/>
            <person name="Winkler M.E."/>
        </authorList>
    </citation>
    <scope>NUCLEOTIDE SEQUENCE</scope>
</reference>
<organism evidence="1">
    <name type="scientific">marine metagenome</name>
    <dbReference type="NCBI Taxonomy" id="408172"/>
    <lineage>
        <taxon>unclassified sequences</taxon>
        <taxon>metagenomes</taxon>
        <taxon>ecological metagenomes</taxon>
    </lineage>
</organism>
<protein>
    <submittedName>
        <fullName evidence="1">Uncharacterized protein</fullName>
    </submittedName>
</protein>
<name>A0A382DZB6_9ZZZZ</name>
<gene>
    <name evidence="1" type="ORF">METZ01_LOCUS196286</name>
</gene>
<sequence>VLYIGNYRDGTGWANACIGNMLALDAVDIDVVPRAISFEVEDSDYPDRIKQLELKHKNRSSNCDCDIVIQHTL</sequence>
<evidence type="ECO:0000313" key="1">
    <source>
        <dbReference type="EMBL" id="SVB43432.1"/>
    </source>
</evidence>
<proteinExistence type="predicted"/>
<accession>A0A382DZB6</accession>
<feature type="non-terminal residue" evidence="1">
    <location>
        <position position="73"/>
    </location>
</feature>
<feature type="non-terminal residue" evidence="1">
    <location>
        <position position="1"/>
    </location>
</feature>
<dbReference type="EMBL" id="UINC01041741">
    <property type="protein sequence ID" value="SVB43432.1"/>
    <property type="molecule type" value="Genomic_DNA"/>
</dbReference>